<keyword evidence="4" id="KW-1185">Reference proteome</keyword>
<evidence type="ECO:0000313" key="6">
    <source>
        <dbReference type="RefSeq" id="XP_035545272.1"/>
    </source>
</evidence>
<protein>
    <recommendedName>
        <fullName evidence="1">HVA22-like protein</fullName>
    </recommendedName>
</protein>
<dbReference type="Gramene" id="Jr04_21060_p1">
    <property type="protein sequence ID" value="cds.Jr04_21060_p1"/>
    <property type="gene ID" value="Jr04_21060"/>
</dbReference>
<evidence type="ECO:0000256" key="1">
    <source>
        <dbReference type="RuleBase" id="RU362006"/>
    </source>
</evidence>
<dbReference type="Pfam" id="PF03134">
    <property type="entry name" value="TB2_DP1_HVA22"/>
    <property type="match status" value="1"/>
</dbReference>
<dbReference type="InterPro" id="IPR004345">
    <property type="entry name" value="TB2_DP1_HVA22"/>
</dbReference>
<evidence type="ECO:0000256" key="2">
    <source>
        <dbReference type="SAM" id="MobiDB-lite"/>
    </source>
</evidence>
<feature type="chain" id="PRO_5014290268" description="HVA22-like protein" evidence="3">
    <location>
        <begin position="18"/>
        <end position="254"/>
    </location>
</feature>
<dbReference type="PANTHER" id="PTHR12300">
    <property type="entry name" value="HVA22-LIKE PROTEINS"/>
    <property type="match status" value="1"/>
</dbReference>
<feature type="compositionally biased region" description="Polar residues" evidence="2">
    <location>
        <begin position="161"/>
        <end position="179"/>
    </location>
</feature>
<dbReference type="RefSeq" id="XP_035545272.1">
    <property type="nucleotide sequence ID" value="XM_035689379.1"/>
</dbReference>
<dbReference type="PANTHER" id="PTHR12300:SF162">
    <property type="entry name" value="HVA22-LIKE PROTEIN J"/>
    <property type="match status" value="1"/>
</dbReference>
<dbReference type="STRING" id="51240.A0A2I4H511"/>
<dbReference type="Proteomes" id="UP000235220">
    <property type="component" value="Chromosome 4"/>
</dbReference>
<dbReference type="AlphaFoldDB" id="A0A2I4H511"/>
<evidence type="ECO:0000313" key="4">
    <source>
        <dbReference type="Proteomes" id="UP000235220"/>
    </source>
</evidence>
<feature type="region of interest" description="Disordered" evidence="2">
    <location>
        <begin position="151"/>
        <end position="254"/>
    </location>
</feature>
<dbReference type="RefSeq" id="XP_018851228.2">
    <property type="nucleotide sequence ID" value="XM_018995683.2"/>
</dbReference>
<dbReference type="OrthoDB" id="434647at2759"/>
<comment type="subcellular location">
    <subcellularLocation>
        <location evidence="1">Membrane</location>
        <topology evidence="1">Multi-pass membrane protein</topology>
    </subcellularLocation>
</comment>
<comment type="similarity">
    <text evidence="1">Belongs to the DP1 family.</text>
</comment>
<evidence type="ECO:0000256" key="3">
    <source>
        <dbReference type="SAM" id="SignalP"/>
    </source>
</evidence>
<dbReference type="KEGG" id="jre:109013546"/>
<feature type="signal peptide" evidence="3">
    <location>
        <begin position="1"/>
        <end position="17"/>
    </location>
</feature>
<organism evidence="4 5">
    <name type="scientific">Juglans regia</name>
    <name type="common">English walnut</name>
    <dbReference type="NCBI Taxonomy" id="51240"/>
    <lineage>
        <taxon>Eukaryota</taxon>
        <taxon>Viridiplantae</taxon>
        <taxon>Streptophyta</taxon>
        <taxon>Embryophyta</taxon>
        <taxon>Tracheophyta</taxon>
        <taxon>Spermatophyta</taxon>
        <taxon>Magnoliopsida</taxon>
        <taxon>eudicotyledons</taxon>
        <taxon>Gunneridae</taxon>
        <taxon>Pentapetalae</taxon>
        <taxon>rosids</taxon>
        <taxon>fabids</taxon>
        <taxon>Fagales</taxon>
        <taxon>Juglandaceae</taxon>
        <taxon>Juglans</taxon>
    </lineage>
</organism>
<feature type="compositionally biased region" description="Basic and acidic residues" evidence="2">
    <location>
        <begin position="204"/>
        <end position="236"/>
    </location>
</feature>
<evidence type="ECO:0000313" key="5">
    <source>
        <dbReference type="RefSeq" id="XP_018851228.2"/>
    </source>
</evidence>
<proteinExistence type="inferred from homology"/>
<gene>
    <name evidence="5 6" type="primary">LOC109013546</name>
</gene>
<sequence>MLGGFITRCLLLLLGYAYPAFECYKTVEKNRVEIAELRFWCQYWILVAMLTVLERIMDIFMRWFPLYGEMKVALVIYLWHPKTKGTGYVYETLFRPYISKHETDIDRKLLEWRARAWDLAIFHWQNCSQLGQSIFFQVLQYLTAQSGRFDNTRNERADSHGTGTSQPTPNGAPNTQASWSGKIKKWPPSPTASTKPGGTFNRVIVERTKSNVVEVHPDNQAEHLHAEDASDPENHASPKPHQAFLQFRRSKKHN</sequence>
<dbReference type="GeneID" id="109013546"/>
<dbReference type="GO" id="GO:0016020">
    <property type="term" value="C:membrane"/>
    <property type="evidence" value="ECO:0007669"/>
    <property type="project" value="UniProtKB-SubCell"/>
</dbReference>
<reference evidence="5 6" key="1">
    <citation type="submission" date="2025-04" db="UniProtKB">
        <authorList>
            <consortium name="RefSeq"/>
        </authorList>
    </citation>
    <scope>IDENTIFICATION</scope>
    <source>
        <tissue evidence="5 6">Leaves</tissue>
    </source>
</reference>
<keyword evidence="3" id="KW-0732">Signal</keyword>
<name>A0A2I4H511_JUGRE</name>
<accession>A0A2I4H511</accession>